<evidence type="ECO:0000259" key="5">
    <source>
        <dbReference type="Pfam" id="PF00755"/>
    </source>
</evidence>
<proteinExistence type="inferred from homology"/>
<dbReference type="GO" id="GO:0016746">
    <property type="term" value="F:acyltransferase activity"/>
    <property type="evidence" value="ECO:0007669"/>
    <property type="project" value="UniProtKB-KW"/>
</dbReference>
<organism evidence="6">
    <name type="scientific">Aplanochytrium stocchinoi</name>
    <dbReference type="NCBI Taxonomy" id="215587"/>
    <lineage>
        <taxon>Eukaryota</taxon>
        <taxon>Sar</taxon>
        <taxon>Stramenopiles</taxon>
        <taxon>Bigyra</taxon>
        <taxon>Labyrinthulomycetes</taxon>
        <taxon>Thraustochytrida</taxon>
        <taxon>Thraustochytriidae</taxon>
        <taxon>Aplanochytrium</taxon>
    </lineage>
</organism>
<dbReference type="InterPro" id="IPR000542">
    <property type="entry name" value="Carn_acyl_trans"/>
</dbReference>
<evidence type="ECO:0000256" key="2">
    <source>
        <dbReference type="ARBA" id="ARBA00022679"/>
    </source>
</evidence>
<evidence type="ECO:0000256" key="4">
    <source>
        <dbReference type="PIRSR" id="PIRSR600542-1"/>
    </source>
</evidence>
<feature type="domain" description="Choline/carnitine acyltransferase" evidence="5">
    <location>
        <begin position="2"/>
        <end position="540"/>
    </location>
</feature>
<dbReference type="PANTHER" id="PTHR22589:SF103">
    <property type="entry name" value="CARNITINE O-ACETYL-TRANSFERASE, ISOFORM A-RELATED"/>
    <property type="match status" value="1"/>
</dbReference>
<dbReference type="PANTHER" id="PTHR22589">
    <property type="entry name" value="CARNITINE O-ACYLTRANSFERASE"/>
    <property type="match status" value="1"/>
</dbReference>
<keyword evidence="3" id="KW-0012">Acyltransferase</keyword>
<dbReference type="SUPFAM" id="SSF52777">
    <property type="entry name" value="CoA-dependent acyltransferases"/>
    <property type="match status" value="2"/>
</dbReference>
<reference evidence="6" key="1">
    <citation type="submission" date="2021-01" db="EMBL/GenBank/DDBJ databases">
        <authorList>
            <person name="Corre E."/>
            <person name="Pelletier E."/>
            <person name="Niang G."/>
            <person name="Scheremetjew M."/>
            <person name="Finn R."/>
            <person name="Kale V."/>
            <person name="Holt S."/>
            <person name="Cochrane G."/>
            <person name="Meng A."/>
            <person name="Brown T."/>
            <person name="Cohen L."/>
        </authorList>
    </citation>
    <scope>NUCLEOTIDE SEQUENCE</scope>
    <source>
        <strain evidence="6">GSBS06</strain>
    </source>
</reference>
<dbReference type="Gene3D" id="3.30.559.10">
    <property type="entry name" value="Chloramphenicol acetyltransferase-like domain"/>
    <property type="match status" value="1"/>
</dbReference>
<dbReference type="Gene3D" id="3.30.559.70">
    <property type="entry name" value="Choline/Carnitine o-acyltransferase, domain 2"/>
    <property type="match status" value="1"/>
</dbReference>
<dbReference type="EMBL" id="HBIN01003170">
    <property type="protein sequence ID" value="CAE0431834.1"/>
    <property type="molecule type" value="Transcribed_RNA"/>
</dbReference>
<dbReference type="Pfam" id="PF00755">
    <property type="entry name" value="Carn_acyltransf"/>
    <property type="match status" value="1"/>
</dbReference>
<dbReference type="AlphaFoldDB" id="A0A7S3LJ93"/>
<gene>
    <name evidence="6" type="ORF">ASTO00021_LOCUS2172</name>
</gene>
<dbReference type="InterPro" id="IPR039551">
    <property type="entry name" value="Cho/carn_acyl_trans"/>
</dbReference>
<evidence type="ECO:0000256" key="3">
    <source>
        <dbReference type="ARBA" id="ARBA00023315"/>
    </source>
</evidence>
<feature type="active site" description="Proton acceptor" evidence="4">
    <location>
        <position position="270"/>
    </location>
</feature>
<dbReference type="InterPro" id="IPR042231">
    <property type="entry name" value="Cho/carn_acyl_trans_2"/>
</dbReference>
<comment type="similarity">
    <text evidence="1">Belongs to the carnitine/choline acetyltransferase family.</text>
</comment>
<name>A0A7S3LJ93_9STRA</name>
<dbReference type="InterPro" id="IPR023213">
    <property type="entry name" value="CAT-like_dom_sf"/>
</dbReference>
<evidence type="ECO:0000256" key="1">
    <source>
        <dbReference type="ARBA" id="ARBA00005232"/>
    </source>
</evidence>
<accession>A0A7S3LJ93</accession>
<keyword evidence="2" id="KW-0808">Transferase</keyword>
<protein>
    <recommendedName>
        <fullName evidence="5">Choline/carnitine acyltransferase domain-containing protein</fullName>
    </recommendedName>
</protein>
<evidence type="ECO:0000313" key="6">
    <source>
        <dbReference type="EMBL" id="CAE0431834.1"/>
    </source>
</evidence>
<sequence length="561" mass="63139">MADFIRPDGIGHVLQKRLQERAASRPNTSWLQEWWNDLAYLSYRDSIVYNVTYYLQFADELPFAMADPSRRAARFVSHGLKFRDLVASGQLAPDMQKGGKPMSNTQWKYVFNCCRMPGDGTDFVRTYAPDLHNHIVVARKNRFYSFDVYDLNGDALSVDALELQFKRIIQMADAKGTDPNPIGILTAENRDVWYQKRKLLLVGPKAAENEKVLELIQSSIFAVTFDDSKPVTREEVGRALLHGDGKNKFWDKSFMITVFDNGKMGYVGEHAMADGLTTTRFVNETLDKMFSDPESKDMRTSKPLPVVTPGLTEPVSLQLTLTKEAKSAIKEAEVTFDEIISTKELSVLMFYGYGSQQIKKYKTSPDAFAQLAIQLAYYKTFGYCRGTYESTQTRAFLHGRTEVTRSVNVDSDAFCKAMTTGALSHTSKQLHQLLVKATQTHVAYIGQASRAQGCDRHLLGLKLLLREGEHAAIFDDAAYKRSGHWAISTSGLVGENMDGWGFGEVVPDGIGIGYSVQNNRIRYSVTSRHKWAKRMTANLERALLEMQALCEANTEQPRAKL</sequence>